<name>A0A812R5U9_9DINO</name>
<organism evidence="1 2">
    <name type="scientific">Symbiodinium natans</name>
    <dbReference type="NCBI Taxonomy" id="878477"/>
    <lineage>
        <taxon>Eukaryota</taxon>
        <taxon>Sar</taxon>
        <taxon>Alveolata</taxon>
        <taxon>Dinophyceae</taxon>
        <taxon>Suessiales</taxon>
        <taxon>Symbiodiniaceae</taxon>
        <taxon>Symbiodinium</taxon>
    </lineage>
</organism>
<dbReference type="AlphaFoldDB" id="A0A812R5U9"/>
<dbReference type="EMBL" id="CAJNDS010002299">
    <property type="protein sequence ID" value="CAE7419294.1"/>
    <property type="molecule type" value="Genomic_DNA"/>
</dbReference>
<accession>A0A812R5U9</accession>
<sequence length="69" mass="7630">MAGAYSRPRRSVQFKLAVAEGLELSKGQLIESCPAIVMARRPRSRPHYSEHRLFVCQDAGAAEAMLDAQ</sequence>
<comment type="caution">
    <text evidence="1">The sequence shown here is derived from an EMBL/GenBank/DDBJ whole genome shotgun (WGS) entry which is preliminary data.</text>
</comment>
<protein>
    <submittedName>
        <fullName evidence="1">Uncharacterized protein</fullName>
    </submittedName>
</protein>
<keyword evidence="2" id="KW-1185">Reference proteome</keyword>
<proteinExistence type="predicted"/>
<dbReference type="Proteomes" id="UP000604046">
    <property type="component" value="Unassembled WGS sequence"/>
</dbReference>
<evidence type="ECO:0000313" key="1">
    <source>
        <dbReference type="EMBL" id="CAE7419294.1"/>
    </source>
</evidence>
<reference evidence="1" key="1">
    <citation type="submission" date="2021-02" db="EMBL/GenBank/DDBJ databases">
        <authorList>
            <person name="Dougan E. K."/>
            <person name="Rhodes N."/>
            <person name="Thang M."/>
            <person name="Chan C."/>
        </authorList>
    </citation>
    <scope>NUCLEOTIDE SEQUENCE</scope>
</reference>
<evidence type="ECO:0000313" key="2">
    <source>
        <dbReference type="Proteomes" id="UP000604046"/>
    </source>
</evidence>
<gene>
    <name evidence="1" type="ORF">SNAT2548_LOCUS22805</name>
</gene>